<dbReference type="SUPFAM" id="SSF53784">
    <property type="entry name" value="Phosphofructokinase"/>
    <property type="match status" value="1"/>
</dbReference>
<keyword evidence="8" id="KW-0460">Magnesium</keyword>
<evidence type="ECO:0000256" key="8">
    <source>
        <dbReference type="ARBA" id="ARBA00022842"/>
    </source>
</evidence>
<protein>
    <submittedName>
        <fullName evidence="14">ATP-dependent 6-phosphofructokinase</fullName>
    </submittedName>
</protein>
<evidence type="ECO:0000256" key="10">
    <source>
        <dbReference type="ARBA" id="ARBA00038478"/>
    </source>
</evidence>
<comment type="similarity">
    <text evidence="10">Belongs to the phosphofructokinase type A (PFKA) family.</text>
</comment>
<evidence type="ECO:0000313" key="14">
    <source>
        <dbReference type="EMBL" id="RJP60860.1"/>
    </source>
</evidence>
<dbReference type="Proteomes" id="UP000266426">
    <property type="component" value="Unassembled WGS sequence"/>
</dbReference>
<evidence type="ECO:0000259" key="13">
    <source>
        <dbReference type="Pfam" id="PF00365"/>
    </source>
</evidence>
<evidence type="ECO:0000256" key="1">
    <source>
        <dbReference type="ARBA" id="ARBA00001946"/>
    </source>
</evidence>
<comment type="catalytic activity">
    <reaction evidence="12">
        <text>beta-D-fructose 6-phosphate + diphosphate = beta-D-fructose 1,6-bisphosphate + phosphate + H(+)</text>
        <dbReference type="Rhea" id="RHEA:13613"/>
        <dbReference type="ChEBI" id="CHEBI:15378"/>
        <dbReference type="ChEBI" id="CHEBI:32966"/>
        <dbReference type="ChEBI" id="CHEBI:33019"/>
        <dbReference type="ChEBI" id="CHEBI:43474"/>
        <dbReference type="ChEBI" id="CHEBI:57634"/>
        <dbReference type="EC" id="2.7.1.90"/>
    </reaction>
</comment>
<keyword evidence="3" id="KW-0808">Transferase</keyword>
<evidence type="ECO:0000313" key="15">
    <source>
        <dbReference type="Proteomes" id="UP000266426"/>
    </source>
</evidence>
<organism evidence="14 15">
    <name type="scientific">Candidatus Auribacter fodinae</name>
    <dbReference type="NCBI Taxonomy" id="2093366"/>
    <lineage>
        <taxon>Bacteria</taxon>
        <taxon>Pseudomonadati</taxon>
        <taxon>Candidatus Auribacterota</taxon>
        <taxon>Candidatus Auribacteria</taxon>
        <taxon>Candidatus Auribacterales</taxon>
        <taxon>Candidatus Auribacteraceae</taxon>
        <taxon>Candidatus Auribacter</taxon>
    </lineage>
</organism>
<dbReference type="FunFam" id="3.40.50.450:FF:000002">
    <property type="entry name" value="ATP-dependent 6-phosphofructokinase"/>
    <property type="match status" value="1"/>
</dbReference>
<keyword evidence="5" id="KW-0547">Nucleotide-binding</keyword>
<comment type="catalytic activity">
    <reaction evidence="11">
        <text>beta-D-fructose 6-phosphate + ATP = beta-D-fructose 1,6-bisphosphate + ADP + H(+)</text>
        <dbReference type="Rhea" id="RHEA:16109"/>
        <dbReference type="ChEBI" id="CHEBI:15378"/>
        <dbReference type="ChEBI" id="CHEBI:30616"/>
        <dbReference type="ChEBI" id="CHEBI:32966"/>
        <dbReference type="ChEBI" id="CHEBI:57634"/>
        <dbReference type="ChEBI" id="CHEBI:456216"/>
        <dbReference type="EC" id="2.7.1.11"/>
    </reaction>
</comment>
<name>A0A3A4R433_9BACT</name>
<dbReference type="NCBIfam" id="NF005301">
    <property type="entry name" value="PRK06830.1"/>
    <property type="match status" value="1"/>
</dbReference>
<dbReference type="InterPro" id="IPR022953">
    <property type="entry name" value="ATP_PFK"/>
</dbReference>
<keyword evidence="9" id="KW-0324">Glycolysis</keyword>
<keyword evidence="4" id="KW-0479">Metal-binding</keyword>
<evidence type="ECO:0000256" key="2">
    <source>
        <dbReference type="ARBA" id="ARBA00003138"/>
    </source>
</evidence>
<proteinExistence type="inferred from homology"/>
<dbReference type="InterPro" id="IPR000023">
    <property type="entry name" value="Phosphofructokinase_dom"/>
</dbReference>
<evidence type="ECO:0000256" key="3">
    <source>
        <dbReference type="ARBA" id="ARBA00022679"/>
    </source>
</evidence>
<evidence type="ECO:0000256" key="5">
    <source>
        <dbReference type="ARBA" id="ARBA00022741"/>
    </source>
</evidence>
<gene>
    <name evidence="14" type="ORF">C4541_03305</name>
</gene>
<dbReference type="GO" id="GO:0005524">
    <property type="term" value="F:ATP binding"/>
    <property type="evidence" value="ECO:0007669"/>
    <property type="project" value="UniProtKB-KW"/>
</dbReference>
<accession>A0A3A4R433</accession>
<keyword evidence="7" id="KW-0067">ATP-binding</keyword>
<dbReference type="PRINTS" id="PR00476">
    <property type="entry name" value="PHFRCTKINASE"/>
</dbReference>
<evidence type="ECO:0000256" key="6">
    <source>
        <dbReference type="ARBA" id="ARBA00022777"/>
    </source>
</evidence>
<evidence type="ECO:0000256" key="12">
    <source>
        <dbReference type="ARBA" id="ARBA00048072"/>
    </source>
</evidence>
<dbReference type="Gene3D" id="3.40.50.450">
    <property type="match status" value="1"/>
</dbReference>
<dbReference type="UniPathway" id="UPA00109">
    <property type="reaction ID" value="UER00182"/>
</dbReference>
<comment type="caution">
    <text evidence="14">The sequence shown here is derived from an EMBL/GenBank/DDBJ whole genome shotgun (WGS) entry which is preliminary data.</text>
</comment>
<reference evidence="14 15" key="1">
    <citation type="journal article" date="2017" name="ISME J.">
        <title>Energy and carbon metabolisms in a deep terrestrial subsurface fluid microbial community.</title>
        <authorList>
            <person name="Momper L."/>
            <person name="Jungbluth S.P."/>
            <person name="Lee M.D."/>
            <person name="Amend J.P."/>
        </authorList>
    </citation>
    <scope>NUCLEOTIDE SEQUENCE [LARGE SCALE GENOMIC DNA]</scope>
    <source>
        <strain evidence="14">SURF_26</strain>
    </source>
</reference>
<dbReference type="EMBL" id="QZJZ01000021">
    <property type="protein sequence ID" value="RJP60860.1"/>
    <property type="molecule type" value="Genomic_DNA"/>
</dbReference>
<dbReference type="AlphaFoldDB" id="A0A3A4R433"/>
<dbReference type="Pfam" id="PF00365">
    <property type="entry name" value="PFK"/>
    <property type="match status" value="1"/>
</dbReference>
<dbReference type="GO" id="GO:0005737">
    <property type="term" value="C:cytoplasm"/>
    <property type="evidence" value="ECO:0007669"/>
    <property type="project" value="UniProtKB-ARBA"/>
</dbReference>
<sequence length="441" mass="48552">MSLFDIPNLGIRAYDSPLPLNTVYGDQVCNFTPDTQHMHFSICDQPGRKENTSEYAYEEYTFETAGPRKKIFFDPTKTTCAIVTCGGLSPGLNNVIQAIVFELYYHYRVKSILGIRYGYEGLNPKFGHVPMELKPEAVRNIAEMGGTILGSSRGNQAVTIMADEMERLGIDILFTIGGDGTQRGAYELAEELKKRGQKRAVVGIPKTIDNDIVIIEKSFGFETAFSKACEAIQCAHTEAVSAWNGVGLVKVMGRHSGYIAAHAALALNEVNFVLVPEVKFELDGEKGLLNLLRKRLELRHHAVIIVAEGAGQDFFAADSGSDASGNVKLHDIGTFLTKKIGEYLKSISMDHTVKYIDPSYMIRSIPAIPSDALFSSQLARHAVHAGMTGKTAMLVGWFKNTFIHLPLCAIANQRKTIDPESHLWFSVLEATGQPMNMINTI</sequence>
<keyword evidence="6 14" id="KW-0418">Kinase</keyword>
<evidence type="ECO:0000256" key="11">
    <source>
        <dbReference type="ARBA" id="ARBA00048070"/>
    </source>
</evidence>
<dbReference type="GO" id="GO:0006002">
    <property type="term" value="P:fructose 6-phosphate metabolic process"/>
    <property type="evidence" value="ECO:0007669"/>
    <property type="project" value="InterPro"/>
</dbReference>
<dbReference type="GO" id="GO:0047334">
    <property type="term" value="F:diphosphate-fructose-6-phosphate 1-phosphotransferase activity"/>
    <property type="evidence" value="ECO:0007669"/>
    <property type="project" value="UniProtKB-EC"/>
</dbReference>
<evidence type="ECO:0000256" key="7">
    <source>
        <dbReference type="ARBA" id="ARBA00022840"/>
    </source>
</evidence>
<dbReference type="InterPro" id="IPR050929">
    <property type="entry name" value="PFKA"/>
</dbReference>
<dbReference type="InterPro" id="IPR012004">
    <property type="entry name" value="PyroP-dep_PFK_TP0108"/>
</dbReference>
<feature type="domain" description="Phosphofructokinase" evidence="13">
    <location>
        <begin position="80"/>
        <end position="385"/>
    </location>
</feature>
<dbReference type="GO" id="GO:0003872">
    <property type="term" value="F:6-phosphofructokinase activity"/>
    <property type="evidence" value="ECO:0007669"/>
    <property type="project" value="UniProtKB-EC"/>
</dbReference>
<dbReference type="PANTHER" id="PTHR45770">
    <property type="entry name" value="ATP-DEPENDENT 6-PHOSPHOFRUCTOKINASE 1"/>
    <property type="match status" value="1"/>
</dbReference>
<evidence type="ECO:0000256" key="4">
    <source>
        <dbReference type="ARBA" id="ARBA00022723"/>
    </source>
</evidence>
<comment type="cofactor">
    <cofactor evidence="1">
        <name>Mg(2+)</name>
        <dbReference type="ChEBI" id="CHEBI:18420"/>
    </cofactor>
</comment>
<dbReference type="PIRSF" id="PIRSF000534">
    <property type="entry name" value="PPi_PFK_TP0108"/>
    <property type="match status" value="1"/>
</dbReference>
<comment type="function">
    <text evidence="2">Catalyzes the phosphorylation of D-fructose 6-phosphate, the first committing step of glycolysis. Uses inorganic phosphate (PPi) as phosphoryl donor instead of ATP like common ATP-dependent phosphofructokinases (ATP-PFKs), which renders the reaction reversible, and can thus function both in glycolysis and gluconeogenesis. Consistently, PPi-PFK can replace the enzymes of both the forward (ATP-PFK) and reverse (fructose-bisphosphatase (FBPase)) reactions.</text>
</comment>
<dbReference type="GO" id="GO:0046872">
    <property type="term" value="F:metal ion binding"/>
    <property type="evidence" value="ECO:0007669"/>
    <property type="project" value="UniProtKB-KW"/>
</dbReference>
<dbReference type="InterPro" id="IPR035966">
    <property type="entry name" value="PKF_sf"/>
</dbReference>
<evidence type="ECO:0000256" key="9">
    <source>
        <dbReference type="ARBA" id="ARBA00023152"/>
    </source>
</evidence>